<dbReference type="PANTHER" id="PTHR43827">
    <property type="entry name" value="2,5-DIKETO-D-GLUCONIC ACID REDUCTASE"/>
    <property type="match status" value="1"/>
</dbReference>
<evidence type="ECO:0008006" key="3">
    <source>
        <dbReference type="Google" id="ProtNLM"/>
    </source>
</evidence>
<dbReference type="OMA" id="HRTSTIN"/>
<evidence type="ECO:0000313" key="2">
    <source>
        <dbReference type="Proteomes" id="UP000009138"/>
    </source>
</evidence>
<dbReference type="PROSITE" id="PS00063">
    <property type="entry name" value="ALDOKETO_REDUCTASE_3"/>
    <property type="match status" value="1"/>
</dbReference>
<keyword evidence="2" id="KW-1185">Reference proteome</keyword>
<dbReference type="Gene3D" id="3.20.20.100">
    <property type="entry name" value="NADP-dependent oxidoreductase domain"/>
    <property type="match status" value="1"/>
</dbReference>
<dbReference type="RefSeq" id="XP_067525015.1">
    <property type="nucleotide sequence ID" value="XM_067668914.1"/>
</dbReference>
<dbReference type="GeneID" id="93621295"/>
<dbReference type="PRINTS" id="PR00069">
    <property type="entry name" value="ALDKETRDTASE"/>
</dbReference>
<dbReference type="InParanoid" id="I1CMD9"/>
<protein>
    <recommendedName>
        <fullName evidence="3">NADP-dependent oxidoreductase domain-containing protein</fullName>
    </recommendedName>
</protein>
<dbReference type="VEuPathDB" id="FungiDB:RO3G_14330"/>
<dbReference type="GO" id="GO:0016491">
    <property type="term" value="F:oxidoreductase activity"/>
    <property type="evidence" value="ECO:0007669"/>
    <property type="project" value="InterPro"/>
</dbReference>
<dbReference type="Proteomes" id="UP000009138">
    <property type="component" value="Unassembled WGS sequence"/>
</dbReference>
<reference evidence="1 2" key="1">
    <citation type="journal article" date="2009" name="PLoS Genet.">
        <title>Genomic analysis of the basal lineage fungus Rhizopus oryzae reveals a whole-genome duplication.</title>
        <authorList>
            <person name="Ma L.-J."/>
            <person name="Ibrahim A.S."/>
            <person name="Skory C."/>
            <person name="Grabherr M.G."/>
            <person name="Burger G."/>
            <person name="Butler M."/>
            <person name="Elias M."/>
            <person name="Idnurm A."/>
            <person name="Lang B.F."/>
            <person name="Sone T."/>
            <person name="Abe A."/>
            <person name="Calvo S.E."/>
            <person name="Corrochano L.M."/>
            <person name="Engels R."/>
            <person name="Fu J."/>
            <person name="Hansberg W."/>
            <person name="Kim J.-M."/>
            <person name="Kodira C.D."/>
            <person name="Koehrsen M.J."/>
            <person name="Liu B."/>
            <person name="Miranda-Saavedra D."/>
            <person name="O'Leary S."/>
            <person name="Ortiz-Castellanos L."/>
            <person name="Poulter R."/>
            <person name="Rodriguez-Romero J."/>
            <person name="Ruiz-Herrera J."/>
            <person name="Shen Y.-Q."/>
            <person name="Zeng Q."/>
            <person name="Galagan J."/>
            <person name="Birren B.W."/>
            <person name="Cuomo C.A."/>
            <person name="Wickes B.L."/>
        </authorList>
    </citation>
    <scope>NUCLEOTIDE SEQUENCE [LARGE SCALE GENOMIC DNA]</scope>
    <source>
        <strain evidence="2">RA 99-880 / ATCC MYA-4621 / FGSC 9543 / NRRL 43880</strain>
    </source>
</reference>
<dbReference type="EMBL" id="CH476744">
    <property type="protein sequence ID" value="EIE89619.1"/>
    <property type="molecule type" value="Genomic_DNA"/>
</dbReference>
<accession>I1CMD9</accession>
<dbReference type="eggNOG" id="KOG1577">
    <property type="taxonomic scope" value="Eukaryota"/>
</dbReference>
<dbReference type="AlphaFoldDB" id="I1CMD9"/>
<dbReference type="PANTHER" id="PTHR43827:SF14">
    <property type="entry name" value="NADP-DEPENDENT OXIDOREDUCTASE DOMAIN-CONTAINING PROTEIN"/>
    <property type="match status" value="1"/>
</dbReference>
<name>I1CMD9_RHIO9</name>
<organism evidence="1 2">
    <name type="scientific">Rhizopus delemar (strain RA 99-880 / ATCC MYA-4621 / FGSC 9543 / NRRL 43880)</name>
    <name type="common">Mucormycosis agent</name>
    <name type="synonym">Rhizopus arrhizus var. delemar</name>
    <dbReference type="NCBI Taxonomy" id="246409"/>
    <lineage>
        <taxon>Eukaryota</taxon>
        <taxon>Fungi</taxon>
        <taxon>Fungi incertae sedis</taxon>
        <taxon>Mucoromycota</taxon>
        <taxon>Mucoromycotina</taxon>
        <taxon>Mucoromycetes</taxon>
        <taxon>Mucorales</taxon>
        <taxon>Mucorineae</taxon>
        <taxon>Rhizopodaceae</taxon>
        <taxon>Rhizopus</taxon>
    </lineage>
</organism>
<dbReference type="STRING" id="246409.I1CMD9"/>
<gene>
    <name evidence="1" type="ORF">RO3G_14330</name>
</gene>
<proteinExistence type="predicted"/>
<dbReference type="InterPro" id="IPR036812">
    <property type="entry name" value="NAD(P)_OxRdtase_dom_sf"/>
</dbReference>
<evidence type="ECO:0000313" key="1">
    <source>
        <dbReference type="EMBL" id="EIE89619.1"/>
    </source>
</evidence>
<dbReference type="SUPFAM" id="SSF51430">
    <property type="entry name" value="NAD(P)-linked oxidoreductase"/>
    <property type="match status" value="1"/>
</dbReference>
<dbReference type="PROSITE" id="PS00062">
    <property type="entry name" value="ALDOKETO_REDUCTASE_2"/>
    <property type="match status" value="1"/>
</dbReference>
<dbReference type="InterPro" id="IPR018170">
    <property type="entry name" value="Aldo/ket_reductase_CS"/>
</dbReference>
<sequence>MEDLVVEDLPRNIGVSNFNVQLLLDLLTYCKYKLAALEIEYHSYPQQKRLVDGTVSRPTAYLKPFFEYPVIQKIAKKHNHGEDEILLKRAVQHGIIGIPKTVNVSRMKTNLNLFSFNLDQDDMNEIASLDCNARFNDLVEEAFGYELPI</sequence>
<dbReference type="InterPro" id="IPR020471">
    <property type="entry name" value="AKR"/>
</dbReference>